<protein>
    <submittedName>
        <fullName evidence="1">Uncharacterized protein</fullName>
    </submittedName>
</protein>
<evidence type="ECO:0000313" key="1">
    <source>
        <dbReference type="EMBL" id="AEH78331.1"/>
    </source>
</evidence>
<reference evidence="1 2" key="1">
    <citation type="journal article" date="2011" name="J. Biotechnol.">
        <title>The complete genome sequence of the dominant Sinorhizobium meliloti field isolate SM11 extends the S. meliloti pan-genome.</title>
        <authorList>
            <person name="Schneiker-Bekel S."/>
            <person name="Wibberg D."/>
            <person name="Bekel T."/>
            <person name="Blom J."/>
            <person name="Linke B."/>
            <person name="Neuweger H."/>
            <person name="Stiens M."/>
            <person name="Vorholter F.J."/>
            <person name="Weidner S."/>
            <person name="Goesmann A."/>
            <person name="Puhler A."/>
            <person name="Schluter A."/>
        </authorList>
    </citation>
    <scope>NUCLEOTIDE SEQUENCE [LARGE SCALE GENOMIC DNA]</scope>
    <source>
        <strain evidence="1 2">SM11</strain>
    </source>
</reference>
<dbReference type="EMBL" id="CP001830">
    <property type="protein sequence ID" value="AEH78331.1"/>
    <property type="molecule type" value="Genomic_DNA"/>
</dbReference>
<accession>F7X3C7</accession>
<dbReference type="AlphaFoldDB" id="F7X3C7"/>
<proteinExistence type="predicted"/>
<dbReference type="Proteomes" id="UP000009045">
    <property type="component" value="Chromosome"/>
</dbReference>
<evidence type="ECO:0000313" key="2">
    <source>
        <dbReference type="Proteomes" id="UP000009045"/>
    </source>
</evidence>
<gene>
    <name evidence="1" type="ordered locus">SM11_chr1054</name>
</gene>
<dbReference type="HOGENOM" id="CLU_2685870_0_0_5"/>
<sequence>MIVEAIKPLLAGHPAEVQSVVLADLVATFIAGWSPNLRKKMLDALIANVGDLIPVNEMILFGPEGHPDREMTRQ</sequence>
<dbReference type="KEGG" id="smx:SM11_chr1054"/>
<dbReference type="PATRIC" id="fig|707241.3.peg.1106"/>
<organism evidence="1 2">
    <name type="scientific">Sinorhizobium meliloti (strain SM11)</name>
    <dbReference type="NCBI Taxonomy" id="707241"/>
    <lineage>
        <taxon>Bacteria</taxon>
        <taxon>Pseudomonadati</taxon>
        <taxon>Pseudomonadota</taxon>
        <taxon>Alphaproteobacteria</taxon>
        <taxon>Hyphomicrobiales</taxon>
        <taxon>Rhizobiaceae</taxon>
        <taxon>Sinorhizobium/Ensifer group</taxon>
        <taxon>Sinorhizobium</taxon>
    </lineage>
</organism>
<name>F7X3C7_SINMM</name>